<gene>
    <name evidence="2" type="ORF">BC793_128113</name>
</gene>
<keyword evidence="3" id="KW-1185">Reference proteome</keyword>
<proteinExistence type="predicted"/>
<evidence type="ECO:0000313" key="2">
    <source>
        <dbReference type="EMBL" id="PWK33323.1"/>
    </source>
</evidence>
<dbReference type="RefSeq" id="WP_203896534.1">
    <property type="nucleotide sequence ID" value="NZ_BONA01000083.1"/>
</dbReference>
<comment type="caution">
    <text evidence="2">The sequence shown here is derived from an EMBL/GenBank/DDBJ whole genome shotgun (WGS) entry which is preliminary data.</text>
</comment>
<evidence type="ECO:0000259" key="1">
    <source>
        <dbReference type="Pfam" id="PF04993"/>
    </source>
</evidence>
<protein>
    <submittedName>
        <fullName evidence="2">TfoX-like protein</fullName>
    </submittedName>
</protein>
<sequence>MAFDSETAERVRAALADRQVREVKMFGGLAFMVDERMVVCVSAGGSDLLVRVSPDSDAQHLEKSGAARAEMGKGRSMGEGWITVDKTALVEEKDFTDWMTAALSFHAQGSGGKPATRSKTETK</sequence>
<dbReference type="AlphaFoldDB" id="A0A316EQR4"/>
<organism evidence="2 3">
    <name type="scientific">Actinoplanes xinjiangensis</name>
    <dbReference type="NCBI Taxonomy" id="512350"/>
    <lineage>
        <taxon>Bacteria</taxon>
        <taxon>Bacillati</taxon>
        <taxon>Actinomycetota</taxon>
        <taxon>Actinomycetes</taxon>
        <taxon>Micromonosporales</taxon>
        <taxon>Micromonosporaceae</taxon>
        <taxon>Actinoplanes</taxon>
    </lineage>
</organism>
<name>A0A316EQR4_9ACTN</name>
<accession>A0A316EQR4</accession>
<dbReference type="SUPFAM" id="SSF159894">
    <property type="entry name" value="YgaC/TfoX-N like"/>
    <property type="match status" value="1"/>
</dbReference>
<reference evidence="2 3" key="1">
    <citation type="submission" date="2018-05" db="EMBL/GenBank/DDBJ databases">
        <title>Genomic Encyclopedia of Archaeal and Bacterial Type Strains, Phase II (KMG-II): from individual species to whole genera.</title>
        <authorList>
            <person name="Goeker M."/>
        </authorList>
    </citation>
    <scope>NUCLEOTIDE SEQUENCE [LARGE SCALE GENOMIC DNA]</scope>
    <source>
        <strain evidence="2 3">DSM 45184</strain>
    </source>
</reference>
<evidence type="ECO:0000313" key="3">
    <source>
        <dbReference type="Proteomes" id="UP000245697"/>
    </source>
</evidence>
<dbReference type="Proteomes" id="UP000245697">
    <property type="component" value="Unassembled WGS sequence"/>
</dbReference>
<dbReference type="EMBL" id="QGGR01000028">
    <property type="protein sequence ID" value="PWK33323.1"/>
    <property type="molecule type" value="Genomic_DNA"/>
</dbReference>
<dbReference type="Pfam" id="PF04993">
    <property type="entry name" value="TfoX_N"/>
    <property type="match status" value="1"/>
</dbReference>
<feature type="domain" description="TfoX N-terminal" evidence="1">
    <location>
        <begin position="19"/>
        <end position="104"/>
    </location>
</feature>
<dbReference type="Gene3D" id="3.30.1460.30">
    <property type="entry name" value="YgaC/TfoX-N like chaperone"/>
    <property type="match status" value="1"/>
</dbReference>
<dbReference type="InterPro" id="IPR007076">
    <property type="entry name" value="TfoX_N"/>
</dbReference>